<sequence length="195" mass="21758">AKGELSIRLTHGVSDPVYHRIYEIDVWVNNTQVWEDHHHHQYFDDQDNIAVAILPTGPPTIQFNNTNHPDFDEQPTDVTSITESHTLPIYILPIPGLKKTGEPIEDDPFDENTGKQVGFLGKGRTNITVDVKCSLGGSLTEHYYVGLPYYNPHLTFAEAAMPATVSTIIVFALLFTLPKLGQKNAPKLKEGKVKL</sequence>
<feature type="non-terminal residue" evidence="2">
    <location>
        <position position="1"/>
    </location>
</feature>
<evidence type="ECO:0000256" key="1">
    <source>
        <dbReference type="SAM" id="Phobius"/>
    </source>
</evidence>
<keyword evidence="1" id="KW-1133">Transmembrane helix</keyword>
<keyword evidence="1" id="KW-0812">Transmembrane</keyword>
<gene>
    <name evidence="2" type="ORF">S03H2_22605</name>
</gene>
<protein>
    <submittedName>
        <fullName evidence="2">Uncharacterized protein</fullName>
    </submittedName>
</protein>
<accession>X1GZ14</accession>
<name>X1GZ14_9ZZZZ</name>
<organism evidence="2">
    <name type="scientific">marine sediment metagenome</name>
    <dbReference type="NCBI Taxonomy" id="412755"/>
    <lineage>
        <taxon>unclassified sequences</taxon>
        <taxon>metagenomes</taxon>
        <taxon>ecological metagenomes</taxon>
    </lineage>
</organism>
<feature type="transmembrane region" description="Helical" evidence="1">
    <location>
        <begin position="159"/>
        <end position="177"/>
    </location>
</feature>
<proteinExistence type="predicted"/>
<reference evidence="2" key="1">
    <citation type="journal article" date="2014" name="Front. Microbiol.">
        <title>High frequency of phylogenetically diverse reductive dehalogenase-homologous genes in deep subseafloor sedimentary metagenomes.</title>
        <authorList>
            <person name="Kawai M."/>
            <person name="Futagami T."/>
            <person name="Toyoda A."/>
            <person name="Takaki Y."/>
            <person name="Nishi S."/>
            <person name="Hori S."/>
            <person name="Arai W."/>
            <person name="Tsubouchi T."/>
            <person name="Morono Y."/>
            <person name="Uchiyama I."/>
            <person name="Ito T."/>
            <person name="Fujiyama A."/>
            <person name="Inagaki F."/>
            <person name="Takami H."/>
        </authorList>
    </citation>
    <scope>NUCLEOTIDE SEQUENCE</scope>
    <source>
        <strain evidence="2">Expedition CK06-06</strain>
    </source>
</reference>
<comment type="caution">
    <text evidence="2">The sequence shown here is derived from an EMBL/GenBank/DDBJ whole genome shotgun (WGS) entry which is preliminary data.</text>
</comment>
<dbReference type="AlphaFoldDB" id="X1GZ14"/>
<dbReference type="EMBL" id="BARU01012198">
    <property type="protein sequence ID" value="GAH38263.1"/>
    <property type="molecule type" value="Genomic_DNA"/>
</dbReference>
<evidence type="ECO:0000313" key="2">
    <source>
        <dbReference type="EMBL" id="GAH38263.1"/>
    </source>
</evidence>
<keyword evidence="1" id="KW-0472">Membrane</keyword>